<dbReference type="Proteomes" id="UP001415857">
    <property type="component" value="Unassembled WGS sequence"/>
</dbReference>
<evidence type="ECO:0000256" key="7">
    <source>
        <dbReference type="SAM" id="Phobius"/>
    </source>
</evidence>
<feature type="domain" description="EamA" evidence="8">
    <location>
        <begin position="167"/>
        <end position="306"/>
    </location>
</feature>
<feature type="transmembrane region" description="Helical" evidence="7">
    <location>
        <begin position="262"/>
        <end position="282"/>
    </location>
</feature>
<evidence type="ECO:0000256" key="1">
    <source>
        <dbReference type="ARBA" id="ARBA00004141"/>
    </source>
</evidence>
<dbReference type="EMBL" id="JBBPBK010000006">
    <property type="protein sequence ID" value="KAK9282896.1"/>
    <property type="molecule type" value="Genomic_DNA"/>
</dbReference>
<feature type="transmembrane region" description="Helical" evidence="7">
    <location>
        <begin position="563"/>
        <end position="580"/>
    </location>
</feature>
<feature type="transmembrane region" description="Helical" evidence="7">
    <location>
        <begin position="28"/>
        <end position="45"/>
    </location>
</feature>
<proteinExistence type="inferred from homology"/>
<evidence type="ECO:0000256" key="5">
    <source>
        <dbReference type="ARBA" id="ARBA00023136"/>
    </source>
</evidence>
<dbReference type="InterPro" id="IPR000620">
    <property type="entry name" value="EamA_dom"/>
</dbReference>
<feature type="domain" description="EamA" evidence="8">
    <location>
        <begin position="496"/>
        <end position="635"/>
    </location>
</feature>
<feature type="transmembrane region" description="Helical" evidence="7">
    <location>
        <begin position="526"/>
        <end position="547"/>
    </location>
</feature>
<evidence type="ECO:0000256" key="2">
    <source>
        <dbReference type="ARBA" id="ARBA00007635"/>
    </source>
</evidence>
<feature type="transmembrane region" description="Helical" evidence="7">
    <location>
        <begin position="166"/>
        <end position="185"/>
    </location>
</feature>
<dbReference type="GO" id="GO:0022857">
    <property type="term" value="F:transmembrane transporter activity"/>
    <property type="evidence" value="ECO:0007669"/>
    <property type="project" value="InterPro"/>
</dbReference>
<dbReference type="GO" id="GO:0016020">
    <property type="term" value="C:membrane"/>
    <property type="evidence" value="ECO:0007669"/>
    <property type="project" value="UniProtKB-SubCell"/>
</dbReference>
<keyword evidence="10" id="KW-1185">Reference proteome</keyword>
<dbReference type="InterPro" id="IPR037185">
    <property type="entry name" value="EmrE-like"/>
</dbReference>
<dbReference type="SUPFAM" id="SSF103481">
    <property type="entry name" value="Multidrug resistance efflux transporter EmrE"/>
    <property type="match status" value="4"/>
</dbReference>
<evidence type="ECO:0000256" key="6">
    <source>
        <dbReference type="SAM" id="MobiDB-lite"/>
    </source>
</evidence>
<dbReference type="PANTHER" id="PTHR31218">
    <property type="entry name" value="WAT1-RELATED PROTEIN"/>
    <property type="match status" value="1"/>
</dbReference>
<keyword evidence="3 7" id="KW-0812">Transmembrane</keyword>
<name>A0AAP0WZI7_LIQFO</name>
<feature type="transmembrane region" description="Helical" evidence="7">
    <location>
        <begin position="416"/>
        <end position="437"/>
    </location>
</feature>
<feature type="transmembrane region" description="Helical" evidence="7">
    <location>
        <begin position="82"/>
        <end position="106"/>
    </location>
</feature>
<keyword evidence="4 7" id="KW-1133">Transmembrane helix</keyword>
<feature type="region of interest" description="Disordered" evidence="6">
    <location>
        <begin position="647"/>
        <end position="667"/>
    </location>
</feature>
<evidence type="ECO:0000256" key="3">
    <source>
        <dbReference type="ARBA" id="ARBA00022692"/>
    </source>
</evidence>
<dbReference type="Pfam" id="PF00892">
    <property type="entry name" value="EamA"/>
    <property type="match status" value="4"/>
</dbReference>
<comment type="similarity">
    <text evidence="2">Belongs to the drug/metabolite transporter (DMT) superfamily. Plant drug/metabolite exporter (P-DME) (TC 2.A.7.4) family.</text>
</comment>
<gene>
    <name evidence="9" type="ORF">L1049_011121</name>
</gene>
<sequence>MKGVGLQGSAILAKSALNEGMSHYTFAVYRHVIAAAVYSPFALVLERKVRPKLTLSIFAKIMLLGLLEPVIDQNLYYTGMKYTTATFATAMCNILPALTFSMACILGLEKVNVRRVHSVLKVVGTVITVTGAMLMTLVKGPILEMAWTRGRNHNESTSAANSQDHIKGALMIMSGCFCWACFYILQAITLKSYPAELSLTALICIMGALEGSIVALVLQPHNTAIWSLHFDTKLLSALYSGTICSGGAYFIQGLVMKEKGPVFASAFGPLGLVIVATLGFFILGEDIYLGRVIGAIVIITGLYLVIWGKSKDQLPSKSNSSDQVAPIDHQPTAAKNDNDVETSNHATKGMDIHTFVAYRHAIAAAVFFPFAIVLERKVRPNMTFVIFIKIALLGLLEPVVDQNLYYLGMKYTTATFSAAMCNVLPALTFLMAWILRLEKVNLKKLHSQAKVVGTIVTVGGAMLMTLIKGPVLEMVWNKGRNHHESASAATPQDPVKGAIMITAGCFCWACFVILQAITLKSYPAELSLTVLICLMGAVQNTILTLVVERGNAAIWSIHFDTKLLAAAYSGIICSGVAYYVQGVIMKERGPVFVTAFSPLSMIIVTIMGSIILGEEMYLGSVIGAIVIVIGLYVVIWGKSKDQLTSNSDIEKQVAPSDQPPATMTGNNRTVASNHVTNVVSAV</sequence>
<feature type="transmembrane region" description="Helical" evidence="7">
    <location>
        <begin position="617"/>
        <end position="637"/>
    </location>
</feature>
<feature type="transmembrane region" description="Helical" evidence="7">
    <location>
        <begin position="592"/>
        <end position="611"/>
    </location>
</feature>
<feature type="region of interest" description="Disordered" evidence="6">
    <location>
        <begin position="317"/>
        <end position="340"/>
    </location>
</feature>
<evidence type="ECO:0000313" key="10">
    <source>
        <dbReference type="Proteomes" id="UP001415857"/>
    </source>
</evidence>
<reference evidence="9 10" key="1">
    <citation type="journal article" date="2024" name="Plant J.">
        <title>Genome sequences and population genomics reveal climatic adaptation and genomic divergence between two closely related sweetgum species.</title>
        <authorList>
            <person name="Xu W.Q."/>
            <person name="Ren C.Q."/>
            <person name="Zhang X.Y."/>
            <person name="Comes H.P."/>
            <person name="Liu X.H."/>
            <person name="Li Y.G."/>
            <person name="Kettle C.J."/>
            <person name="Jalonen R."/>
            <person name="Gaisberger H."/>
            <person name="Ma Y.Z."/>
            <person name="Qiu Y.X."/>
        </authorList>
    </citation>
    <scope>NUCLEOTIDE SEQUENCE [LARGE SCALE GENOMIC DNA]</scope>
    <source>
        <strain evidence="9">Hangzhou</strain>
    </source>
</reference>
<feature type="domain" description="EamA" evidence="8">
    <location>
        <begin position="345"/>
        <end position="465"/>
    </location>
</feature>
<feature type="transmembrane region" description="Helical" evidence="7">
    <location>
        <begin position="197"/>
        <end position="217"/>
    </location>
</feature>
<accession>A0AAP0WZI7</accession>
<dbReference type="AlphaFoldDB" id="A0AAP0WZI7"/>
<protein>
    <recommendedName>
        <fullName evidence="8">EamA domain-containing protein</fullName>
    </recommendedName>
</protein>
<comment type="subcellular location">
    <subcellularLocation>
        <location evidence="1">Membrane</location>
        <topology evidence="1">Multi-pass membrane protein</topology>
    </subcellularLocation>
</comment>
<dbReference type="InterPro" id="IPR030184">
    <property type="entry name" value="WAT1-related"/>
</dbReference>
<feature type="transmembrane region" description="Helical" evidence="7">
    <location>
        <begin position="237"/>
        <end position="255"/>
    </location>
</feature>
<evidence type="ECO:0000256" key="4">
    <source>
        <dbReference type="ARBA" id="ARBA00022989"/>
    </source>
</evidence>
<keyword evidence="5 7" id="KW-0472">Membrane</keyword>
<feature type="transmembrane region" description="Helical" evidence="7">
    <location>
        <begin position="57"/>
        <end position="76"/>
    </location>
</feature>
<evidence type="ECO:0000259" key="8">
    <source>
        <dbReference type="Pfam" id="PF00892"/>
    </source>
</evidence>
<feature type="transmembrane region" description="Helical" evidence="7">
    <location>
        <begin position="118"/>
        <end position="138"/>
    </location>
</feature>
<feature type="transmembrane region" description="Helical" evidence="7">
    <location>
        <begin position="498"/>
        <end position="519"/>
    </location>
</feature>
<feature type="domain" description="EamA" evidence="8">
    <location>
        <begin position="10"/>
        <end position="135"/>
    </location>
</feature>
<organism evidence="9 10">
    <name type="scientific">Liquidambar formosana</name>
    <name type="common">Formosan gum</name>
    <dbReference type="NCBI Taxonomy" id="63359"/>
    <lineage>
        <taxon>Eukaryota</taxon>
        <taxon>Viridiplantae</taxon>
        <taxon>Streptophyta</taxon>
        <taxon>Embryophyta</taxon>
        <taxon>Tracheophyta</taxon>
        <taxon>Spermatophyta</taxon>
        <taxon>Magnoliopsida</taxon>
        <taxon>eudicotyledons</taxon>
        <taxon>Gunneridae</taxon>
        <taxon>Pentapetalae</taxon>
        <taxon>Saxifragales</taxon>
        <taxon>Altingiaceae</taxon>
        <taxon>Liquidambar</taxon>
    </lineage>
</organism>
<feature type="transmembrane region" description="Helical" evidence="7">
    <location>
        <begin position="288"/>
        <end position="307"/>
    </location>
</feature>
<feature type="transmembrane region" description="Helical" evidence="7">
    <location>
        <begin position="449"/>
        <end position="467"/>
    </location>
</feature>
<comment type="caution">
    <text evidence="9">The sequence shown here is derived from an EMBL/GenBank/DDBJ whole genome shotgun (WGS) entry which is preliminary data.</text>
</comment>
<evidence type="ECO:0000313" key="9">
    <source>
        <dbReference type="EMBL" id="KAK9282896.1"/>
    </source>
</evidence>